<proteinExistence type="predicted"/>
<accession>A0A1G9LVE4</accession>
<dbReference type="RefSeq" id="WP_176903363.1">
    <property type="nucleotide sequence ID" value="NZ_FNFB01000026.1"/>
</dbReference>
<dbReference type="SUPFAM" id="SSF53474">
    <property type="entry name" value="alpha/beta-Hydrolases"/>
    <property type="match status" value="1"/>
</dbReference>
<evidence type="ECO:0000313" key="2">
    <source>
        <dbReference type="Proteomes" id="UP000198683"/>
    </source>
</evidence>
<keyword evidence="2" id="KW-1185">Reference proteome</keyword>
<dbReference type="Proteomes" id="UP000198683">
    <property type="component" value="Unassembled WGS sequence"/>
</dbReference>
<protein>
    <submittedName>
        <fullName evidence="1">Uncharacterized protein</fullName>
    </submittedName>
</protein>
<dbReference type="AlphaFoldDB" id="A0A1G9LVE4"/>
<reference evidence="1 2" key="1">
    <citation type="submission" date="2016-10" db="EMBL/GenBank/DDBJ databases">
        <authorList>
            <person name="de Groot N.N."/>
        </authorList>
    </citation>
    <scope>NUCLEOTIDE SEQUENCE [LARGE SCALE GENOMIC DNA]</scope>
    <source>
        <strain evidence="1 2">CGMCC 4.5681</strain>
    </source>
</reference>
<dbReference type="InterPro" id="IPR029058">
    <property type="entry name" value="AB_hydrolase_fold"/>
</dbReference>
<organism evidence="1 2">
    <name type="scientific">Nonomuraea maritima</name>
    <dbReference type="NCBI Taxonomy" id="683260"/>
    <lineage>
        <taxon>Bacteria</taxon>
        <taxon>Bacillati</taxon>
        <taxon>Actinomycetota</taxon>
        <taxon>Actinomycetes</taxon>
        <taxon>Streptosporangiales</taxon>
        <taxon>Streptosporangiaceae</taxon>
        <taxon>Nonomuraea</taxon>
    </lineage>
</organism>
<evidence type="ECO:0000313" key="1">
    <source>
        <dbReference type="EMBL" id="SDL65928.1"/>
    </source>
</evidence>
<gene>
    <name evidence="1" type="ORF">SAMN05421874_12643</name>
</gene>
<sequence length="87" mass="9437">MASSPGPAPSLEEYLAARLPLWRALHGRVLPFNEDEYRVMEQRAYERARDLQAALNHTLAGAAEQGSAPDLTAITAPTLVLHGTESP</sequence>
<dbReference type="Gene3D" id="3.40.50.1820">
    <property type="entry name" value="alpha/beta hydrolase"/>
    <property type="match status" value="1"/>
</dbReference>
<dbReference type="EMBL" id="FNFB01000026">
    <property type="protein sequence ID" value="SDL65928.1"/>
    <property type="molecule type" value="Genomic_DNA"/>
</dbReference>
<name>A0A1G9LVE4_9ACTN</name>
<dbReference type="STRING" id="683260.SAMN05421874_12643"/>